<reference evidence="3" key="1">
    <citation type="submission" date="2015-12" db="EMBL/GenBank/DDBJ databases">
        <authorList>
            <person name="Shamseldin A."/>
            <person name="Moawad H."/>
            <person name="Abd El-Rahim W.M."/>
            <person name="Sadowsky M.J."/>
        </authorList>
    </citation>
    <scope>NUCLEOTIDE SEQUENCE [LARGE SCALE GENOMIC DNA]</scope>
    <source>
        <strain evidence="3">JAM AC0309</strain>
    </source>
</reference>
<dbReference type="InterPro" id="IPR000182">
    <property type="entry name" value="GNAT_dom"/>
</dbReference>
<organism evidence="2 3">
    <name type="scientific">Microcella alkaliphila</name>
    <dbReference type="NCBI Taxonomy" id="279828"/>
    <lineage>
        <taxon>Bacteria</taxon>
        <taxon>Bacillati</taxon>
        <taxon>Actinomycetota</taxon>
        <taxon>Actinomycetes</taxon>
        <taxon>Micrococcales</taxon>
        <taxon>Microbacteriaceae</taxon>
        <taxon>Microcella</taxon>
    </lineage>
</organism>
<feature type="domain" description="N-acetyltransferase" evidence="1">
    <location>
        <begin position="31"/>
        <end position="173"/>
    </location>
</feature>
<dbReference type="AlphaFoldDB" id="A0A0U5B6E5"/>
<dbReference type="InterPro" id="IPR016181">
    <property type="entry name" value="Acyl_CoA_acyltransferase"/>
</dbReference>
<dbReference type="PROSITE" id="PS51186">
    <property type="entry name" value="GNAT"/>
    <property type="match status" value="1"/>
</dbReference>
<dbReference type="GO" id="GO:0016747">
    <property type="term" value="F:acyltransferase activity, transferring groups other than amino-acyl groups"/>
    <property type="evidence" value="ECO:0007669"/>
    <property type="project" value="InterPro"/>
</dbReference>
<reference evidence="2 3" key="2">
    <citation type="submission" date="2016-01" db="EMBL/GenBank/DDBJ databases">
        <title>Microcella alkaliphila JAM AC0309 whole genome shotgun sequence.</title>
        <authorList>
            <person name="Kurata A."/>
            <person name="Hirose Y."/>
            <person name="Kishimoto N."/>
            <person name="Kobayashi T."/>
        </authorList>
    </citation>
    <scope>NUCLEOTIDE SEQUENCE [LARGE SCALE GENOMIC DNA]</scope>
    <source>
        <strain evidence="2 3">JAM AC0309</strain>
    </source>
</reference>
<dbReference type="Pfam" id="PF13673">
    <property type="entry name" value="Acetyltransf_10"/>
    <property type="match status" value="1"/>
</dbReference>
<name>A0A0U5B6E5_9MICO</name>
<dbReference type="KEGG" id="malk:MalAC0309_0618"/>
<protein>
    <submittedName>
        <fullName evidence="2">ElaA protein</fullName>
    </submittedName>
</protein>
<dbReference type="Gene3D" id="3.40.630.30">
    <property type="match status" value="1"/>
</dbReference>
<gene>
    <name evidence="2" type="ORF">MalAC0309_0618</name>
</gene>
<proteinExistence type="predicted"/>
<evidence type="ECO:0000259" key="1">
    <source>
        <dbReference type="PROSITE" id="PS51186"/>
    </source>
</evidence>
<dbReference type="EMBL" id="AP017315">
    <property type="protein sequence ID" value="BAU31488.1"/>
    <property type="molecule type" value="Genomic_DNA"/>
</dbReference>
<sequence length="182" mass="20308">MVPPARPTGGLSHPIKLGPVPEPSIEQKTWSHISADEFFDIAMLRTVVFYLEQQIDEPELDERDRDESTLHVWMRDDRGVVSYLRVIEDEHPDPAHGGARRLIGRVVTRADARGRGLALRLVEQVIAQFGDEPLALHAQSYIQPLYTRAGFEPIGDEYVEAGIPHVTMVRPPSGRTGDAALN</sequence>
<dbReference type="SUPFAM" id="SSF55729">
    <property type="entry name" value="Acyl-CoA N-acyltransferases (Nat)"/>
    <property type="match status" value="1"/>
</dbReference>
<evidence type="ECO:0000313" key="3">
    <source>
        <dbReference type="Proteomes" id="UP000218965"/>
    </source>
</evidence>
<accession>A0A0U5B6E5</accession>
<evidence type="ECO:0000313" key="2">
    <source>
        <dbReference type="EMBL" id="BAU31488.1"/>
    </source>
</evidence>
<dbReference type="Proteomes" id="UP000218965">
    <property type="component" value="Chromosome"/>
</dbReference>